<dbReference type="AlphaFoldDB" id="A0A1I9YMS8"/>
<protein>
    <submittedName>
        <fullName evidence="1">Uncharacterized protein</fullName>
    </submittedName>
</protein>
<reference evidence="1" key="1">
    <citation type="submission" date="2016-09" db="EMBL/GenBank/DDBJ databases">
        <title>The Complete Genome of Burkholderia sprentiae wsm5005.</title>
        <authorList>
            <person name="De Meyer S."/>
            <person name="Wang P."/>
            <person name="Terpolilli J."/>
        </authorList>
    </citation>
    <scope>NUCLEOTIDE SEQUENCE [LARGE SCALE GENOMIC DNA]</scope>
    <source>
        <strain evidence="1">WSM5005</strain>
    </source>
</reference>
<dbReference type="KEGG" id="pspw:BJG93_19245"/>
<organism evidence="1 2">
    <name type="scientific">Paraburkholderia sprentiae WSM5005</name>
    <dbReference type="NCBI Taxonomy" id="754502"/>
    <lineage>
        <taxon>Bacteria</taxon>
        <taxon>Pseudomonadati</taxon>
        <taxon>Pseudomonadota</taxon>
        <taxon>Betaproteobacteria</taxon>
        <taxon>Burkholderiales</taxon>
        <taxon>Burkholderiaceae</taxon>
        <taxon>Paraburkholderia</taxon>
    </lineage>
</organism>
<keyword evidence="2" id="KW-1185">Reference proteome</keyword>
<gene>
    <name evidence="1" type="ORF">BJG93_19245</name>
</gene>
<dbReference type="EMBL" id="CP017562">
    <property type="protein sequence ID" value="APA87611.2"/>
    <property type="molecule type" value="Genomic_DNA"/>
</dbReference>
<name>A0A1I9YMS8_9BURK</name>
<accession>A0A1I9YMS8</accession>
<reference evidence="1" key="2">
    <citation type="submission" date="2021-06" db="EMBL/GenBank/DDBJ databases">
        <authorList>
            <person name="Rogers T.H."/>
            <person name="Ramsay J.P."/>
            <person name="Wang P."/>
            <person name="Terpolilli J."/>
        </authorList>
    </citation>
    <scope>NUCLEOTIDE SEQUENCE [LARGE SCALE GENOMIC DNA]</scope>
    <source>
        <strain evidence="1">WSM5005</strain>
    </source>
</reference>
<sequence>MYGWKCLEKFARFRESFHSARMMPEGWGGFLGDQVNTLPRWQIIEQTTAPASAPLTSTACRAPQRFCRVSAAADFPQRAAIAMKAASASESAVKETV</sequence>
<dbReference type="RefSeq" id="WP_027195034.1">
    <property type="nucleotide sequence ID" value="NZ_CP017562.2"/>
</dbReference>
<evidence type="ECO:0000313" key="2">
    <source>
        <dbReference type="Proteomes" id="UP000179860"/>
    </source>
</evidence>
<dbReference type="Proteomes" id="UP000179860">
    <property type="component" value="Chromosome 2"/>
</dbReference>
<proteinExistence type="predicted"/>
<evidence type="ECO:0000313" key="1">
    <source>
        <dbReference type="EMBL" id="APA87611.2"/>
    </source>
</evidence>
<dbReference type="STRING" id="754502.BJG93_19245"/>